<dbReference type="AlphaFoldDB" id="A0A428QBC7"/>
<protein>
    <submittedName>
        <fullName evidence="1">Uncharacterized protein</fullName>
    </submittedName>
</protein>
<reference evidence="1 2" key="1">
    <citation type="submission" date="2017-06" db="EMBL/GenBank/DDBJ databases">
        <title>Comparative genomic analysis of Ambrosia Fusariam Clade fungi.</title>
        <authorList>
            <person name="Stajich J.E."/>
            <person name="Carrillo J."/>
            <person name="Kijimoto T."/>
            <person name="Eskalen A."/>
            <person name="O'Donnell K."/>
            <person name="Kasson M."/>
        </authorList>
    </citation>
    <scope>NUCLEOTIDE SEQUENCE [LARGE SCALE GENOMIC DNA]</scope>
    <source>
        <strain evidence="1 2">NRRL62584</strain>
    </source>
</reference>
<gene>
    <name evidence="1" type="ORF">CEP54_005565</name>
</gene>
<sequence length="434" mass="50854">MATPSPRKPLIEDIIYHVGLCFVPEPWETAPTPAEAGDFEMDMYYLRKLTYLSRATKWLLEPLLYRFILLSKPQDVVHFYIDLIQIPRIREYVRHLACVTHRRSPGSMSDLRVIRILRKILDERIGGRENKLSLMKQGAAWELYVQACSETHKAAQERLGHGLNMRGDIDYMIRSILLTVTKLKTLVWQLDEYYSHHGRASEILRSAARYDHVLLPDLEVMALHPHPSSGCRQYSHLQDFSWEQGCWKNLRRLVLYDTDFDQDFDEMIFKGLGFEVVVPVEELIVRRREDQDVRRVNSSLDAAISNHGAHRPWDEENLAIFKNLKLLDVSFGYFSRRNEEGSAMLETFLHWVGCPERLRLTGHPPPFYALSRGAVHSRLKSIRVKEWMDEEDLEQDEVRQKVEDWWRSHSAVVPNLEEFVVQRIDESKVYATKP</sequence>
<keyword evidence="2" id="KW-1185">Reference proteome</keyword>
<evidence type="ECO:0000313" key="1">
    <source>
        <dbReference type="EMBL" id="RSL62602.1"/>
    </source>
</evidence>
<proteinExistence type="predicted"/>
<accession>A0A428QBC7</accession>
<comment type="caution">
    <text evidence="1">The sequence shown here is derived from an EMBL/GenBank/DDBJ whole genome shotgun (WGS) entry which is preliminary data.</text>
</comment>
<dbReference type="Proteomes" id="UP000288168">
    <property type="component" value="Unassembled WGS sequence"/>
</dbReference>
<dbReference type="OrthoDB" id="5058708at2759"/>
<dbReference type="EMBL" id="NKCI01000043">
    <property type="protein sequence ID" value="RSL62602.1"/>
    <property type="molecule type" value="Genomic_DNA"/>
</dbReference>
<organism evidence="1 2">
    <name type="scientific">Fusarium duplospermum</name>
    <dbReference type="NCBI Taxonomy" id="1325734"/>
    <lineage>
        <taxon>Eukaryota</taxon>
        <taxon>Fungi</taxon>
        <taxon>Dikarya</taxon>
        <taxon>Ascomycota</taxon>
        <taxon>Pezizomycotina</taxon>
        <taxon>Sordariomycetes</taxon>
        <taxon>Hypocreomycetidae</taxon>
        <taxon>Hypocreales</taxon>
        <taxon>Nectriaceae</taxon>
        <taxon>Fusarium</taxon>
        <taxon>Fusarium solani species complex</taxon>
    </lineage>
</organism>
<evidence type="ECO:0000313" key="2">
    <source>
        <dbReference type="Proteomes" id="UP000288168"/>
    </source>
</evidence>
<name>A0A428QBC7_9HYPO</name>